<protein>
    <submittedName>
        <fullName evidence="2">Uncharacterized protein</fullName>
    </submittedName>
</protein>
<dbReference type="Proteomes" id="UP000746747">
    <property type="component" value="Unassembled WGS sequence"/>
</dbReference>
<dbReference type="OrthoDB" id="5834445at2759"/>
<sequence length="77" mass="8499">MWEGRPIDSISGWPIFENGVDSSTGISMSSSTVMSCGNSPKLSSKESHTNSLQYPQHNERNRVFPISDELSDQVIIV</sequence>
<dbReference type="AlphaFoldDB" id="A0A8J2M4G7"/>
<feature type="compositionally biased region" description="Low complexity" evidence="1">
    <location>
        <begin position="27"/>
        <end position="39"/>
    </location>
</feature>
<reference evidence="2" key="1">
    <citation type="submission" date="2021-09" db="EMBL/GenBank/DDBJ databases">
        <authorList>
            <consortium name="Pathogen Informatics"/>
        </authorList>
    </citation>
    <scope>NUCLEOTIDE SEQUENCE</scope>
</reference>
<keyword evidence="3" id="KW-1185">Reference proteome</keyword>
<evidence type="ECO:0000313" key="2">
    <source>
        <dbReference type="EMBL" id="CAG9539267.1"/>
    </source>
</evidence>
<gene>
    <name evidence="2" type="ORF">CJOHNSTONI_LOCUS8880</name>
</gene>
<dbReference type="EMBL" id="CAKAEH010001763">
    <property type="protein sequence ID" value="CAG9539267.1"/>
    <property type="molecule type" value="Genomic_DNA"/>
</dbReference>
<proteinExistence type="predicted"/>
<evidence type="ECO:0000313" key="3">
    <source>
        <dbReference type="Proteomes" id="UP000746747"/>
    </source>
</evidence>
<name>A0A8J2M4G7_9BILA</name>
<organism evidence="2 3">
    <name type="scientific">Cercopithifilaria johnstoni</name>
    <dbReference type="NCBI Taxonomy" id="2874296"/>
    <lineage>
        <taxon>Eukaryota</taxon>
        <taxon>Metazoa</taxon>
        <taxon>Ecdysozoa</taxon>
        <taxon>Nematoda</taxon>
        <taxon>Chromadorea</taxon>
        <taxon>Rhabditida</taxon>
        <taxon>Spirurina</taxon>
        <taxon>Spiruromorpha</taxon>
        <taxon>Filarioidea</taxon>
        <taxon>Onchocercidae</taxon>
        <taxon>Cercopithifilaria</taxon>
    </lineage>
</organism>
<accession>A0A8J2M4G7</accession>
<comment type="caution">
    <text evidence="2">The sequence shown here is derived from an EMBL/GenBank/DDBJ whole genome shotgun (WGS) entry which is preliminary data.</text>
</comment>
<feature type="region of interest" description="Disordered" evidence="1">
    <location>
        <begin position="27"/>
        <end position="60"/>
    </location>
</feature>
<evidence type="ECO:0000256" key="1">
    <source>
        <dbReference type="SAM" id="MobiDB-lite"/>
    </source>
</evidence>